<evidence type="ECO:0000256" key="1">
    <source>
        <dbReference type="SAM" id="Phobius"/>
    </source>
</evidence>
<dbReference type="EMBL" id="BMID01000001">
    <property type="protein sequence ID" value="GGA04143.1"/>
    <property type="molecule type" value="Genomic_DNA"/>
</dbReference>
<gene>
    <name evidence="2" type="ORF">GCM10010923_11450</name>
</gene>
<reference evidence="3" key="1">
    <citation type="journal article" date="2019" name="Int. J. Syst. Evol. Microbiol.">
        <title>The Global Catalogue of Microorganisms (GCM) 10K type strain sequencing project: providing services to taxonomists for standard genome sequencing and annotation.</title>
        <authorList>
            <consortium name="The Broad Institute Genomics Platform"/>
            <consortium name="The Broad Institute Genome Sequencing Center for Infectious Disease"/>
            <person name="Wu L."/>
            <person name="Ma J."/>
        </authorList>
    </citation>
    <scope>NUCLEOTIDE SEQUENCE [LARGE SCALE GENOMIC DNA]</scope>
    <source>
        <strain evidence="3">CGMCC 1.15297</strain>
    </source>
</reference>
<keyword evidence="1" id="KW-0812">Transmembrane</keyword>
<keyword evidence="1" id="KW-0472">Membrane</keyword>
<dbReference type="Proteomes" id="UP000603317">
    <property type="component" value="Unassembled WGS sequence"/>
</dbReference>
<name>A0ABQ1F9A3_9SPHN</name>
<proteinExistence type="predicted"/>
<sequence>MRFALISLEEPANGADGSLRVAGRAIYRWQAEMALACGCERVLCWAPQEIAAPLALQKEVEGRGSRFQPVGDLHRLARIVGPGDELLVFSPGLMIEEDRLAGFVEDGHGIATIPAREGGEDGFDRIDLTRLAAGLMFLPGNLVARLADLPEDCEPGGSLLRIALQSGIPTRAVPESGEEANAYTIVRSEIDAKAIEAGWFERDWKRTSGPRNRLSRFVTDLIGKRAAHDERGPGLALGAVALGTLTTCALAIGGYAGGSLAALGVTALAGDTYRRLRALSRARSRKPRRRFAAWPGLFIDILLAGILVMALDGWREAPLDRVFLGVALVLSLRLADRDWGATLVDRPVVAAILGISTIFSALLPVTQVLMLACLALALHYGTRGDN</sequence>
<keyword evidence="3" id="KW-1185">Reference proteome</keyword>
<feature type="transmembrane region" description="Helical" evidence="1">
    <location>
        <begin position="249"/>
        <end position="270"/>
    </location>
</feature>
<organism evidence="2 3">
    <name type="scientific">Blastomonas marina</name>
    <dbReference type="NCBI Taxonomy" id="1867408"/>
    <lineage>
        <taxon>Bacteria</taxon>
        <taxon>Pseudomonadati</taxon>
        <taxon>Pseudomonadota</taxon>
        <taxon>Alphaproteobacteria</taxon>
        <taxon>Sphingomonadales</taxon>
        <taxon>Sphingomonadaceae</taxon>
        <taxon>Blastomonas</taxon>
    </lineage>
</organism>
<evidence type="ECO:0000313" key="2">
    <source>
        <dbReference type="EMBL" id="GGA04143.1"/>
    </source>
</evidence>
<accession>A0ABQ1F9A3</accession>
<feature type="transmembrane region" description="Helical" evidence="1">
    <location>
        <begin position="291"/>
        <end position="311"/>
    </location>
</feature>
<evidence type="ECO:0000313" key="3">
    <source>
        <dbReference type="Proteomes" id="UP000603317"/>
    </source>
</evidence>
<comment type="caution">
    <text evidence="2">The sequence shown here is derived from an EMBL/GenBank/DDBJ whole genome shotgun (WGS) entry which is preliminary data.</text>
</comment>
<keyword evidence="1" id="KW-1133">Transmembrane helix</keyword>
<protein>
    <submittedName>
        <fullName evidence="2">Uncharacterized protein</fullName>
    </submittedName>
</protein>
<feature type="transmembrane region" description="Helical" evidence="1">
    <location>
        <begin position="347"/>
        <end position="380"/>
    </location>
</feature>